<dbReference type="KEGG" id="pyr:P186_1581"/>
<evidence type="ECO:0000256" key="11">
    <source>
        <dbReference type="ARBA" id="ARBA00022884"/>
    </source>
</evidence>
<dbReference type="InterPro" id="IPR004495">
    <property type="entry name" value="Met-tRNA-synth_bsu_C"/>
</dbReference>
<proteinExistence type="predicted"/>
<comment type="catalytic activity">
    <reaction evidence="15">
        <text>tRNA(Met) + L-methionine + ATP = L-methionyl-tRNA(Met) + AMP + diphosphate</text>
        <dbReference type="Rhea" id="RHEA:13481"/>
        <dbReference type="Rhea" id="RHEA-COMP:9667"/>
        <dbReference type="Rhea" id="RHEA-COMP:9698"/>
        <dbReference type="ChEBI" id="CHEBI:30616"/>
        <dbReference type="ChEBI" id="CHEBI:33019"/>
        <dbReference type="ChEBI" id="CHEBI:57844"/>
        <dbReference type="ChEBI" id="CHEBI:78442"/>
        <dbReference type="ChEBI" id="CHEBI:78530"/>
        <dbReference type="ChEBI" id="CHEBI:456215"/>
        <dbReference type="EC" id="6.1.1.10"/>
    </reaction>
</comment>
<keyword evidence="6" id="KW-0963">Cytoplasm</keyword>
<name>G7VFJ3_9CREN</name>
<organism evidence="17 18">
    <name type="scientific">Pyrobaculum ferrireducens</name>
    <dbReference type="NCBI Taxonomy" id="1104324"/>
    <lineage>
        <taxon>Archaea</taxon>
        <taxon>Thermoproteota</taxon>
        <taxon>Thermoprotei</taxon>
        <taxon>Thermoproteales</taxon>
        <taxon>Thermoproteaceae</taxon>
        <taxon>Pyrobaculum</taxon>
    </lineage>
</organism>
<gene>
    <name evidence="17" type="ORF">P186_1581</name>
</gene>
<dbReference type="GO" id="GO:0000049">
    <property type="term" value="F:tRNA binding"/>
    <property type="evidence" value="ECO:0007669"/>
    <property type="project" value="UniProtKB-KW"/>
</dbReference>
<evidence type="ECO:0000256" key="14">
    <source>
        <dbReference type="ARBA" id="ARBA00030904"/>
    </source>
</evidence>
<dbReference type="InterPro" id="IPR002547">
    <property type="entry name" value="tRNA-bd_dom"/>
</dbReference>
<keyword evidence="12" id="KW-0648">Protein biosynthesis</keyword>
<dbReference type="EMBL" id="CP003098">
    <property type="protein sequence ID" value="AET32999.1"/>
    <property type="molecule type" value="Genomic_DNA"/>
</dbReference>
<evidence type="ECO:0000256" key="13">
    <source>
        <dbReference type="ARBA" id="ARBA00023146"/>
    </source>
</evidence>
<evidence type="ECO:0000256" key="10">
    <source>
        <dbReference type="ARBA" id="ARBA00022840"/>
    </source>
</evidence>
<dbReference type="InterPro" id="IPR051270">
    <property type="entry name" value="Tyrosine-tRNA_ligase_regulator"/>
</dbReference>
<evidence type="ECO:0000256" key="7">
    <source>
        <dbReference type="ARBA" id="ARBA00022555"/>
    </source>
</evidence>
<dbReference type="Pfam" id="PF01588">
    <property type="entry name" value="tRNA_bind"/>
    <property type="match status" value="1"/>
</dbReference>
<dbReference type="PANTHER" id="PTHR11586">
    <property type="entry name" value="TRNA-AMINOACYLATION COFACTOR ARC1 FAMILY MEMBER"/>
    <property type="match status" value="1"/>
</dbReference>
<dbReference type="Gene3D" id="2.40.50.140">
    <property type="entry name" value="Nucleic acid-binding proteins"/>
    <property type="match status" value="1"/>
</dbReference>
<dbReference type="InterPro" id="IPR012340">
    <property type="entry name" value="NA-bd_OB-fold"/>
</dbReference>
<keyword evidence="9" id="KW-0547">Nucleotide-binding</keyword>
<comment type="function">
    <text evidence="1">Is required not only for elongation of protein synthesis but also for the initiation of all mRNA translation through initiator tRNA(fMet) aminoacylation.</text>
</comment>
<dbReference type="AlphaFoldDB" id="G7VFJ3"/>
<evidence type="ECO:0000256" key="2">
    <source>
        <dbReference type="ARBA" id="ARBA00004496"/>
    </source>
</evidence>
<accession>G7VFJ3</accession>
<dbReference type="FunFam" id="2.40.50.140:FF:000042">
    <property type="entry name" value="Methionine--tRNA ligase"/>
    <property type="match status" value="1"/>
</dbReference>
<dbReference type="eggNOG" id="arCOG01136">
    <property type="taxonomic scope" value="Archaea"/>
</dbReference>
<evidence type="ECO:0000313" key="17">
    <source>
        <dbReference type="EMBL" id="AET32999.1"/>
    </source>
</evidence>
<keyword evidence="7" id="KW-0820">tRNA-binding</keyword>
<dbReference type="NCBIfam" id="TIGR00399">
    <property type="entry name" value="metG_C_term"/>
    <property type="match status" value="1"/>
</dbReference>
<dbReference type="GO" id="GO:0006431">
    <property type="term" value="P:methionyl-tRNA aminoacylation"/>
    <property type="evidence" value="ECO:0007669"/>
    <property type="project" value="InterPro"/>
</dbReference>
<evidence type="ECO:0000256" key="4">
    <source>
        <dbReference type="ARBA" id="ARBA00012838"/>
    </source>
</evidence>
<dbReference type="EC" id="6.1.1.10" evidence="4"/>
<dbReference type="HOGENOM" id="CLU_065946_3_3_2"/>
<dbReference type="GO" id="GO:0004825">
    <property type="term" value="F:methionine-tRNA ligase activity"/>
    <property type="evidence" value="ECO:0007669"/>
    <property type="project" value="UniProtKB-EC"/>
</dbReference>
<evidence type="ECO:0000313" key="18">
    <source>
        <dbReference type="Proteomes" id="UP000005867"/>
    </source>
</evidence>
<evidence type="ECO:0000256" key="8">
    <source>
        <dbReference type="ARBA" id="ARBA00022598"/>
    </source>
</evidence>
<evidence type="ECO:0000256" key="15">
    <source>
        <dbReference type="ARBA" id="ARBA00047364"/>
    </source>
</evidence>
<evidence type="ECO:0000256" key="3">
    <source>
        <dbReference type="ARBA" id="ARBA00011738"/>
    </source>
</evidence>
<dbReference type="PANTHER" id="PTHR11586:SF37">
    <property type="entry name" value="TRNA-BINDING DOMAIN-CONTAINING PROTEIN"/>
    <property type="match status" value="1"/>
</dbReference>
<dbReference type="STRING" id="1104324.P186_1581"/>
<dbReference type="Proteomes" id="UP000005867">
    <property type="component" value="Chromosome"/>
</dbReference>
<reference evidence="17 18" key="1">
    <citation type="journal article" date="2012" name="J. Bacteriol.">
        <title>Complete genome sequence of strain 1860, a crenarchaeon of the genus pyrobaculum able to grow with various electron acceptors.</title>
        <authorList>
            <person name="Mardanov A.V."/>
            <person name="Gumerov V.M."/>
            <person name="Slobodkina G.B."/>
            <person name="Beletsky A.V."/>
            <person name="Bonch-Osmolovskaya E.A."/>
            <person name="Ravin N.V."/>
            <person name="Skryabin K.G."/>
        </authorList>
    </citation>
    <scope>NUCLEOTIDE SEQUENCE [LARGE SCALE GENOMIC DNA]</scope>
    <source>
        <strain evidence="17 18">1860</strain>
    </source>
</reference>
<evidence type="ECO:0000256" key="6">
    <source>
        <dbReference type="ARBA" id="ARBA00022490"/>
    </source>
</evidence>
<keyword evidence="11" id="KW-0694">RNA-binding</keyword>
<comment type="subunit">
    <text evidence="3">Homodimer.</text>
</comment>
<keyword evidence="8" id="KW-0436">Ligase</keyword>
<dbReference type="GO" id="GO:0005737">
    <property type="term" value="C:cytoplasm"/>
    <property type="evidence" value="ECO:0007669"/>
    <property type="project" value="UniProtKB-SubCell"/>
</dbReference>
<keyword evidence="13 17" id="KW-0030">Aminoacyl-tRNA synthetase</keyword>
<sequence>MCGEGGQMSLVSIEDFKRIDLRIGKVVEAARVEGSKKLIRLVVDLGAEKRQIVAGLAEYYKPEELVGRYVVVVANLQPKKLMGLESQGMLLATCDKPVLLTIEKGGDEHVGERVC</sequence>
<protein>
    <recommendedName>
        <fullName evidence="5">Methionine--tRNA ligase</fullName>
        <ecNumber evidence="4">6.1.1.10</ecNumber>
    </recommendedName>
    <alternativeName>
        <fullName evidence="14">Methionyl-tRNA synthetase</fullName>
    </alternativeName>
</protein>
<evidence type="ECO:0000256" key="5">
    <source>
        <dbReference type="ARBA" id="ARBA00018753"/>
    </source>
</evidence>
<evidence type="ECO:0000256" key="12">
    <source>
        <dbReference type="ARBA" id="ARBA00022917"/>
    </source>
</evidence>
<evidence type="ECO:0000256" key="1">
    <source>
        <dbReference type="ARBA" id="ARBA00003314"/>
    </source>
</evidence>
<dbReference type="SUPFAM" id="SSF50249">
    <property type="entry name" value="Nucleic acid-binding proteins"/>
    <property type="match status" value="1"/>
</dbReference>
<evidence type="ECO:0000256" key="9">
    <source>
        <dbReference type="ARBA" id="ARBA00022741"/>
    </source>
</evidence>
<evidence type="ECO:0000259" key="16">
    <source>
        <dbReference type="PROSITE" id="PS50886"/>
    </source>
</evidence>
<feature type="domain" description="TRNA-binding" evidence="16">
    <location>
        <begin position="15"/>
        <end position="115"/>
    </location>
</feature>
<dbReference type="PROSITE" id="PS50886">
    <property type="entry name" value="TRBD"/>
    <property type="match status" value="1"/>
</dbReference>
<keyword evidence="18" id="KW-1185">Reference proteome</keyword>
<dbReference type="BioCyc" id="PSP1104324:GJSN-1552-MONOMER"/>
<dbReference type="GO" id="GO:0005524">
    <property type="term" value="F:ATP binding"/>
    <property type="evidence" value="ECO:0007669"/>
    <property type="project" value="UniProtKB-KW"/>
</dbReference>
<keyword evidence="10" id="KW-0067">ATP-binding</keyword>
<comment type="subcellular location">
    <subcellularLocation>
        <location evidence="2">Cytoplasm</location>
    </subcellularLocation>
</comment>
<dbReference type="CDD" id="cd02800">
    <property type="entry name" value="tRNA_bind_EcMetRS_like"/>
    <property type="match status" value="1"/>
</dbReference>